<name>A0A9W7XJU4_9FUNG</name>
<dbReference type="EMBL" id="JANBOH010000208">
    <property type="protein sequence ID" value="KAJ1643911.1"/>
    <property type="molecule type" value="Genomic_DNA"/>
</dbReference>
<comment type="caution">
    <text evidence="2">The sequence shown here is derived from an EMBL/GenBank/DDBJ whole genome shotgun (WGS) entry which is preliminary data.</text>
</comment>
<feature type="compositionally biased region" description="Low complexity" evidence="1">
    <location>
        <begin position="624"/>
        <end position="640"/>
    </location>
</feature>
<evidence type="ECO:0000313" key="3">
    <source>
        <dbReference type="Proteomes" id="UP001145021"/>
    </source>
</evidence>
<proteinExistence type="predicted"/>
<feature type="compositionally biased region" description="Polar residues" evidence="1">
    <location>
        <begin position="104"/>
        <end position="122"/>
    </location>
</feature>
<feature type="region of interest" description="Disordered" evidence="1">
    <location>
        <begin position="1"/>
        <end position="124"/>
    </location>
</feature>
<dbReference type="Proteomes" id="UP001145021">
    <property type="component" value="Unassembled WGS sequence"/>
</dbReference>
<keyword evidence="3" id="KW-1185">Reference proteome</keyword>
<protein>
    <submittedName>
        <fullName evidence="2">Uncharacterized protein</fullName>
    </submittedName>
</protein>
<organism evidence="2 3">
    <name type="scientific">Coemansia asiatica</name>
    <dbReference type="NCBI Taxonomy" id="1052880"/>
    <lineage>
        <taxon>Eukaryota</taxon>
        <taxon>Fungi</taxon>
        <taxon>Fungi incertae sedis</taxon>
        <taxon>Zoopagomycota</taxon>
        <taxon>Kickxellomycotina</taxon>
        <taxon>Kickxellomycetes</taxon>
        <taxon>Kickxellales</taxon>
        <taxon>Kickxellaceae</taxon>
        <taxon>Coemansia</taxon>
    </lineage>
</organism>
<evidence type="ECO:0000313" key="2">
    <source>
        <dbReference type="EMBL" id="KAJ1643911.1"/>
    </source>
</evidence>
<feature type="compositionally biased region" description="Polar residues" evidence="1">
    <location>
        <begin position="11"/>
        <end position="57"/>
    </location>
</feature>
<feature type="region of interest" description="Disordered" evidence="1">
    <location>
        <begin position="615"/>
        <end position="655"/>
    </location>
</feature>
<dbReference type="AlphaFoldDB" id="A0A9W7XJU4"/>
<reference evidence="2" key="1">
    <citation type="submission" date="2022-07" db="EMBL/GenBank/DDBJ databases">
        <title>Phylogenomic reconstructions and comparative analyses of Kickxellomycotina fungi.</title>
        <authorList>
            <person name="Reynolds N.K."/>
            <person name="Stajich J.E."/>
            <person name="Barry K."/>
            <person name="Grigoriev I.V."/>
            <person name="Crous P."/>
            <person name="Smith M.E."/>
        </authorList>
    </citation>
    <scope>NUCLEOTIDE SEQUENCE</scope>
    <source>
        <strain evidence="2">NBRC 105413</strain>
    </source>
</reference>
<evidence type="ECO:0000256" key="1">
    <source>
        <dbReference type="SAM" id="MobiDB-lite"/>
    </source>
</evidence>
<sequence>MSSAAVAKSISADNMSQDTLEGVSSASYPETGSTRPGMPSENSQAQLPFDNSISDAKSSAEDTEEEHGQYQNRGNSRDGGRVVSWQSSAEPDEVLVISRPVEHVSSNETASNEIVSNSSSDEVQTHGAQIVVVADDESQREDAIAAGAESTTSSLYAASASLVGGMAGTSINGNMSIMGMGGSGGGGAPSGTLSPQYTLVNSDGASMRVHTGSIRERNLNRRISAIHEDDSDAYSESRRSDSLIFVHNPSPSSSVLQRRRYRLYNHNQPGTPYDGMQRCRLSEDDGGTQASMAGIADASSTGGMARALGESDCFSMVSGISEGGASTTRVRMATDRAYDALRIGPSNSTAFGYNNGQYYPNRPMSFATSSDPGLPSAGSYYDYYLGPDDYVPPSSAFPDDSDFDGGSGANDDQSGEIISLIRSDVAVYSGAGDDVKFPFLPDNFSELGASIVYSPGGALSVDLDRLSRDQSDFSYVTPATASNYYPYQTPEPSVAQQALDTHQSHHYRGLRPQMKLRKKGKSVKAPSVVNVSSIVVDSAAAADRGFEGTSDGNVTGEIDHSLSTAAAAASNGVSWSKRPGGGNNSSPVSPLPASNELHRRYTRRYRNQSINEAYHHHHHHQHHQAATQAAAQAVAEAVAANGSSSNSPGIRTDTGTIRPNALMRFIKRITPKT</sequence>
<gene>
    <name evidence="2" type="ORF">LPJ64_004363</name>
</gene>
<feature type="compositionally biased region" description="Polar residues" evidence="1">
    <location>
        <begin position="641"/>
        <end position="655"/>
    </location>
</feature>
<accession>A0A9W7XJU4</accession>
<feature type="region of interest" description="Disordered" evidence="1">
    <location>
        <begin position="572"/>
        <end position="595"/>
    </location>
</feature>